<evidence type="ECO:0000313" key="1">
    <source>
        <dbReference type="EMBL" id="JAO05142.1"/>
    </source>
</evidence>
<protein>
    <submittedName>
        <fullName evidence="1">PPUP9329</fullName>
    </submittedName>
</protein>
<gene>
    <name evidence="1" type="primary">PPUP9329</name>
</gene>
<feature type="non-terminal residue" evidence="1">
    <location>
        <position position="1"/>
    </location>
</feature>
<sequence>QRSPGRESKPPRPCWDPKPPCGLWLTAAPPQQPKLEIPERSGPVRSRNPFLQFHSAAQLQTDANSCSLNLTGPISTNWFHRPRPAGCHGHGAISIAALRLHLLIFHILWNVGRAGEQNPALLRELLSDGSHLD</sequence>
<accession>A0A0S7EJ33</accession>
<name>A0A0S7EJ33_9TELE</name>
<dbReference type="AlphaFoldDB" id="A0A0S7EJ33"/>
<reference evidence="1" key="1">
    <citation type="submission" date="2014-12" db="EMBL/GenBank/DDBJ databases">
        <title>Parallel Evolution in Life History Adaptation Evident in the Tissue-Specific Poeciliopsis prolifica transcriptome.</title>
        <authorList>
            <person name="Jue N.K."/>
            <person name="Foley R.J."/>
            <person name="Obergfell C."/>
            <person name="Reznick D.N."/>
            <person name="O'Neill R.J."/>
            <person name="O'Neill M.J."/>
        </authorList>
    </citation>
    <scope>NUCLEOTIDE SEQUENCE</scope>
</reference>
<feature type="non-terminal residue" evidence="1">
    <location>
        <position position="133"/>
    </location>
</feature>
<proteinExistence type="predicted"/>
<dbReference type="EMBL" id="GBYX01476535">
    <property type="protein sequence ID" value="JAO05142.1"/>
    <property type="molecule type" value="Transcribed_RNA"/>
</dbReference>
<organism evidence="1">
    <name type="scientific">Poeciliopsis prolifica</name>
    <name type="common">blackstripe livebearer</name>
    <dbReference type="NCBI Taxonomy" id="188132"/>
    <lineage>
        <taxon>Eukaryota</taxon>
        <taxon>Metazoa</taxon>
        <taxon>Chordata</taxon>
        <taxon>Craniata</taxon>
        <taxon>Vertebrata</taxon>
        <taxon>Euteleostomi</taxon>
        <taxon>Actinopterygii</taxon>
        <taxon>Neopterygii</taxon>
        <taxon>Teleostei</taxon>
        <taxon>Neoteleostei</taxon>
        <taxon>Acanthomorphata</taxon>
        <taxon>Ovalentaria</taxon>
        <taxon>Atherinomorphae</taxon>
        <taxon>Cyprinodontiformes</taxon>
        <taxon>Poeciliidae</taxon>
        <taxon>Poeciliinae</taxon>
        <taxon>Poeciliopsis</taxon>
    </lineage>
</organism>